<evidence type="ECO:0000313" key="3">
    <source>
        <dbReference type="Proteomes" id="UP001359559"/>
    </source>
</evidence>
<dbReference type="GO" id="GO:0033768">
    <property type="term" value="C:SUMO-targeted ubiquitin ligase complex"/>
    <property type="evidence" value="ECO:0007669"/>
    <property type="project" value="TreeGrafter"/>
</dbReference>
<evidence type="ECO:0008006" key="4">
    <source>
        <dbReference type="Google" id="ProtNLM"/>
    </source>
</evidence>
<evidence type="ECO:0000313" key="2">
    <source>
        <dbReference type="EMBL" id="KAK7310160.1"/>
    </source>
</evidence>
<name>A0AAN9PS87_CLITE</name>
<dbReference type="GO" id="GO:0061630">
    <property type="term" value="F:ubiquitin protein ligase activity"/>
    <property type="evidence" value="ECO:0007669"/>
    <property type="project" value="InterPro"/>
</dbReference>
<feature type="compositionally biased region" description="Basic and acidic residues" evidence="1">
    <location>
        <begin position="20"/>
        <end position="31"/>
    </location>
</feature>
<accession>A0AAN9PS87</accession>
<dbReference type="PANTHER" id="PTHR47094:SF1">
    <property type="entry name" value="RING-TYPE E3 UBIQUITIN TRANSFERASE"/>
    <property type="match status" value="1"/>
</dbReference>
<protein>
    <recommendedName>
        <fullName evidence="4">E3 ubiquitin-protein ligase RNF4</fullName>
    </recommendedName>
</protein>
<gene>
    <name evidence="2" type="ORF">RJT34_07483</name>
</gene>
<reference evidence="2 3" key="1">
    <citation type="submission" date="2024-01" db="EMBL/GenBank/DDBJ databases">
        <title>The genomes of 5 underutilized Papilionoideae crops provide insights into root nodulation and disease resistance.</title>
        <authorList>
            <person name="Yuan L."/>
        </authorList>
    </citation>
    <scope>NUCLEOTIDE SEQUENCE [LARGE SCALE GENOMIC DNA]</scope>
    <source>
        <strain evidence="2">LY-2023</strain>
        <tissue evidence="2">Leaf</tissue>
    </source>
</reference>
<dbReference type="EMBL" id="JAYKXN010000002">
    <property type="protein sequence ID" value="KAK7310160.1"/>
    <property type="molecule type" value="Genomic_DNA"/>
</dbReference>
<dbReference type="PANTHER" id="PTHR47094">
    <property type="entry name" value="ELFLESS, ISOFORM B"/>
    <property type="match status" value="1"/>
</dbReference>
<evidence type="ECO:0000256" key="1">
    <source>
        <dbReference type="SAM" id="MobiDB-lite"/>
    </source>
</evidence>
<feature type="region of interest" description="Disordered" evidence="1">
    <location>
        <begin position="1"/>
        <end position="56"/>
    </location>
</feature>
<dbReference type="AlphaFoldDB" id="A0AAN9PS87"/>
<feature type="region of interest" description="Disordered" evidence="1">
    <location>
        <begin position="142"/>
        <end position="161"/>
    </location>
</feature>
<dbReference type="GO" id="GO:0032183">
    <property type="term" value="F:SUMO binding"/>
    <property type="evidence" value="ECO:0007669"/>
    <property type="project" value="TreeGrafter"/>
</dbReference>
<proteinExistence type="predicted"/>
<keyword evidence="3" id="KW-1185">Reference proteome</keyword>
<dbReference type="GO" id="GO:0006511">
    <property type="term" value="P:ubiquitin-dependent protein catabolic process"/>
    <property type="evidence" value="ECO:0007669"/>
    <property type="project" value="TreeGrafter"/>
</dbReference>
<sequence>MSSRPVRSYRRRKPNLNLDLNHDPPLEENVREAQLGQSSVQPQELTPEPEQPQPQVPTIDVDAIEDDDVIECSPQSFALARNIARIVRRRRRRAMVDILSVNYYCDGLTYFIPDTAEEQNGENRSRTDPPNQTIIILEGSSSSLSENARKSPEPEPEPPREPVFNCPILLETSAISFQLAFGPAVWDLQLSHDEENRKQKKLQCTLENAEMLCCFCHMMFICLLNACFLFKPGCKHLLDVFLWTEEDLGGKLSKLRFGVSCLFRSLNCHKLSIEMDSQGACFLASPGCDKSHR</sequence>
<dbReference type="InterPro" id="IPR049627">
    <property type="entry name" value="SLX8"/>
</dbReference>
<feature type="compositionally biased region" description="Basic and acidic residues" evidence="1">
    <location>
        <begin position="147"/>
        <end position="160"/>
    </location>
</feature>
<comment type="caution">
    <text evidence="2">The sequence shown here is derived from an EMBL/GenBank/DDBJ whole genome shotgun (WGS) entry which is preliminary data.</text>
</comment>
<dbReference type="Proteomes" id="UP001359559">
    <property type="component" value="Unassembled WGS sequence"/>
</dbReference>
<organism evidence="2 3">
    <name type="scientific">Clitoria ternatea</name>
    <name type="common">Butterfly pea</name>
    <dbReference type="NCBI Taxonomy" id="43366"/>
    <lineage>
        <taxon>Eukaryota</taxon>
        <taxon>Viridiplantae</taxon>
        <taxon>Streptophyta</taxon>
        <taxon>Embryophyta</taxon>
        <taxon>Tracheophyta</taxon>
        <taxon>Spermatophyta</taxon>
        <taxon>Magnoliopsida</taxon>
        <taxon>eudicotyledons</taxon>
        <taxon>Gunneridae</taxon>
        <taxon>Pentapetalae</taxon>
        <taxon>rosids</taxon>
        <taxon>fabids</taxon>
        <taxon>Fabales</taxon>
        <taxon>Fabaceae</taxon>
        <taxon>Papilionoideae</taxon>
        <taxon>50 kb inversion clade</taxon>
        <taxon>NPAAA clade</taxon>
        <taxon>indigoferoid/millettioid clade</taxon>
        <taxon>Phaseoleae</taxon>
        <taxon>Clitoria</taxon>
    </lineage>
</organism>
<dbReference type="GO" id="GO:0140082">
    <property type="term" value="F:SUMO-ubiquitin ligase activity"/>
    <property type="evidence" value="ECO:0007669"/>
    <property type="project" value="TreeGrafter"/>
</dbReference>